<dbReference type="Gene3D" id="1.10.630.10">
    <property type="entry name" value="Cytochrome P450"/>
    <property type="match status" value="1"/>
</dbReference>
<dbReference type="SUPFAM" id="SSF52540">
    <property type="entry name" value="P-loop containing nucleoside triphosphate hydrolases"/>
    <property type="match status" value="1"/>
</dbReference>
<dbReference type="GO" id="GO:0016705">
    <property type="term" value="F:oxidoreductase activity, acting on paired donors, with incorporation or reduction of molecular oxygen"/>
    <property type="evidence" value="ECO:0007669"/>
    <property type="project" value="InterPro"/>
</dbReference>
<protein>
    <submittedName>
        <fullName evidence="2">11392_t:CDS:1</fullName>
    </submittedName>
</protein>
<comment type="caution">
    <text evidence="2">The sequence shown here is derived from an EMBL/GenBank/DDBJ whole genome shotgun (WGS) entry which is preliminary data.</text>
</comment>
<dbReference type="Gene3D" id="3.40.50.300">
    <property type="entry name" value="P-loop containing nucleotide triphosphate hydrolases"/>
    <property type="match status" value="1"/>
</dbReference>
<feature type="non-terminal residue" evidence="2">
    <location>
        <position position="511"/>
    </location>
</feature>
<dbReference type="InterPro" id="IPR036396">
    <property type="entry name" value="Cyt_P450_sf"/>
</dbReference>
<feature type="domain" description="NadR/Ttd14 AAA" evidence="1">
    <location>
        <begin position="287"/>
        <end position="442"/>
    </location>
</feature>
<dbReference type="GO" id="GO:0004497">
    <property type="term" value="F:monooxygenase activity"/>
    <property type="evidence" value="ECO:0007669"/>
    <property type="project" value="InterPro"/>
</dbReference>
<proteinExistence type="predicted"/>
<keyword evidence="3" id="KW-1185">Reference proteome</keyword>
<dbReference type="GO" id="GO:0020037">
    <property type="term" value="F:heme binding"/>
    <property type="evidence" value="ECO:0007669"/>
    <property type="project" value="InterPro"/>
</dbReference>
<dbReference type="OrthoDB" id="6118920at2759"/>
<evidence type="ECO:0000313" key="3">
    <source>
        <dbReference type="Proteomes" id="UP000789405"/>
    </source>
</evidence>
<sequence length="511" mass="59497">VIFVQHYFFDMVLELAESQYQLYGNIVGVWMNEDYVIITYNSKLAQQIFDQNQPNLKNFITNTDNVYSLKEVGIHQKGIIRNKDIPKWSSPRRILQFDLDSDICQKVSDIVIIFETALGTRDVKAQDFFLLSLCNLWQLLCYRKSVLSIVVNSNSQIYSFLHHFRSYTTEIVNFASVFYTKNKNFDNQIMNLISSSSDSILKDDLLESVRLIDVEMIVARKFWGDCDVSKIHIQASIDRFIKLVCMNHRFVFAKLEEKSKIINTKTKWKVTQQPVIENFINILPRKKIVIIGAHSVGKSTIARIIKIHNNNAILVNEIARTIIEKFKIDVNTLKDDPEKYFKFQAFIIRSQCIIEEQIEHKFAILDRSILDTIVYTQIYCKKLWKKLLCMKKPKKECLENDGIRMVPKDIDELVTFSNDLKKLMDEFNIKYHLVSDLDVNQRYSKIMKIIGLSNSNTNNAEDIENINYFADIIEKNMDNLDTSSQVTSITSNAENDVSNYLLEKTTKLGIM</sequence>
<dbReference type="EMBL" id="CAJVPY010005733">
    <property type="protein sequence ID" value="CAG8649308.1"/>
    <property type="molecule type" value="Genomic_DNA"/>
</dbReference>
<accession>A0A9N9DSH6</accession>
<evidence type="ECO:0000313" key="2">
    <source>
        <dbReference type="EMBL" id="CAG8649308.1"/>
    </source>
</evidence>
<reference evidence="2" key="1">
    <citation type="submission" date="2021-06" db="EMBL/GenBank/DDBJ databases">
        <authorList>
            <person name="Kallberg Y."/>
            <person name="Tangrot J."/>
            <person name="Rosling A."/>
        </authorList>
    </citation>
    <scope>NUCLEOTIDE SEQUENCE</scope>
    <source>
        <strain evidence="2">MA453B</strain>
    </source>
</reference>
<dbReference type="InterPro" id="IPR027417">
    <property type="entry name" value="P-loop_NTPase"/>
</dbReference>
<dbReference type="AlphaFoldDB" id="A0A9N9DSH6"/>
<name>A0A9N9DSH6_9GLOM</name>
<dbReference type="GO" id="GO:0005506">
    <property type="term" value="F:iron ion binding"/>
    <property type="evidence" value="ECO:0007669"/>
    <property type="project" value="InterPro"/>
</dbReference>
<organism evidence="2 3">
    <name type="scientific">Dentiscutata erythropus</name>
    <dbReference type="NCBI Taxonomy" id="1348616"/>
    <lineage>
        <taxon>Eukaryota</taxon>
        <taxon>Fungi</taxon>
        <taxon>Fungi incertae sedis</taxon>
        <taxon>Mucoromycota</taxon>
        <taxon>Glomeromycotina</taxon>
        <taxon>Glomeromycetes</taxon>
        <taxon>Diversisporales</taxon>
        <taxon>Gigasporaceae</taxon>
        <taxon>Dentiscutata</taxon>
    </lineage>
</organism>
<dbReference type="Proteomes" id="UP000789405">
    <property type="component" value="Unassembled WGS sequence"/>
</dbReference>
<dbReference type="InterPro" id="IPR038727">
    <property type="entry name" value="NadR/Ttd14_AAA_dom"/>
</dbReference>
<gene>
    <name evidence="2" type="ORF">DERYTH_LOCUS10096</name>
</gene>
<evidence type="ECO:0000259" key="1">
    <source>
        <dbReference type="Pfam" id="PF13521"/>
    </source>
</evidence>
<dbReference type="Pfam" id="PF13521">
    <property type="entry name" value="AAA_28"/>
    <property type="match status" value="1"/>
</dbReference>